<protein>
    <submittedName>
        <fullName evidence="4">MJ0042 family finger-like domain-containing protein</fullName>
    </submittedName>
</protein>
<gene>
    <name evidence="4" type="ORF">SAMN02746062_02104</name>
</gene>
<dbReference type="OrthoDB" id="5294582at2"/>
<proteinExistence type="predicted"/>
<dbReference type="EMBL" id="OCNF01000026">
    <property type="protein sequence ID" value="SOD70946.1"/>
    <property type="molecule type" value="Genomic_DNA"/>
</dbReference>
<sequence>MTKMIKVTCPSCKTALSLSEQHLRETDGRADCHHCGHVFRLVKKKKAETPPPAESPKKERPKTDPFFADVGVNDPIFPTDGFPTGNRAKQEKAKPKTANKSAVKLNYREPKAENKNRNTFADVGQKPLAFNMLDADSANAQIPQVSIKPAVQGNALAMNSTGNPDQQNNITIHTDSLVFTLVGDNNGTDNNVIDAGGNKSNAPIVVSSGNDLNWTIATIAALIALIVQLFYLVLMLQ</sequence>
<dbReference type="NCBIfam" id="TIGR02098">
    <property type="entry name" value="MJ0042_CXXC"/>
    <property type="match status" value="1"/>
</dbReference>
<dbReference type="Proteomes" id="UP000219669">
    <property type="component" value="Unassembled WGS sequence"/>
</dbReference>
<evidence type="ECO:0000313" key="5">
    <source>
        <dbReference type="Proteomes" id="UP000219669"/>
    </source>
</evidence>
<dbReference type="Pfam" id="PF13717">
    <property type="entry name" value="Zn_ribbon_4"/>
    <property type="match status" value="1"/>
</dbReference>
<feature type="transmembrane region" description="Helical" evidence="2">
    <location>
        <begin position="214"/>
        <end position="234"/>
    </location>
</feature>
<keyword evidence="2" id="KW-1133">Transmembrane helix</keyword>
<evidence type="ECO:0000313" key="4">
    <source>
        <dbReference type="EMBL" id="SOD70946.1"/>
    </source>
</evidence>
<organism evidence="4 5">
    <name type="scientific">Alysiella filiformis DSM 16848</name>
    <dbReference type="NCBI Taxonomy" id="1120981"/>
    <lineage>
        <taxon>Bacteria</taxon>
        <taxon>Pseudomonadati</taxon>
        <taxon>Pseudomonadota</taxon>
        <taxon>Betaproteobacteria</taxon>
        <taxon>Neisseriales</taxon>
        <taxon>Neisseriaceae</taxon>
        <taxon>Alysiella</taxon>
    </lineage>
</organism>
<feature type="region of interest" description="Disordered" evidence="1">
    <location>
        <begin position="78"/>
        <end position="101"/>
    </location>
</feature>
<evidence type="ECO:0000256" key="1">
    <source>
        <dbReference type="SAM" id="MobiDB-lite"/>
    </source>
</evidence>
<feature type="region of interest" description="Disordered" evidence="1">
    <location>
        <begin position="43"/>
        <end position="65"/>
    </location>
</feature>
<keyword evidence="5" id="KW-1185">Reference proteome</keyword>
<name>A0A286EJ73_9NEIS</name>
<feature type="domain" description="Zinc finger/thioredoxin putative" evidence="3">
    <location>
        <begin position="6"/>
        <end position="40"/>
    </location>
</feature>
<evidence type="ECO:0000256" key="2">
    <source>
        <dbReference type="SAM" id="Phobius"/>
    </source>
</evidence>
<evidence type="ECO:0000259" key="3">
    <source>
        <dbReference type="Pfam" id="PF13717"/>
    </source>
</evidence>
<keyword evidence="2" id="KW-0472">Membrane</keyword>
<keyword evidence="2" id="KW-0812">Transmembrane</keyword>
<dbReference type="RefSeq" id="WP_097115055.1">
    <property type="nucleotide sequence ID" value="NZ_CP083931.1"/>
</dbReference>
<dbReference type="AlphaFoldDB" id="A0A286EJ73"/>
<accession>A0A286EJ73</accession>
<dbReference type="InterPro" id="IPR011723">
    <property type="entry name" value="Znf/thioredoxin_put"/>
</dbReference>
<reference evidence="4 5" key="1">
    <citation type="submission" date="2017-09" db="EMBL/GenBank/DDBJ databases">
        <authorList>
            <person name="Ehlers B."/>
            <person name="Leendertz F.H."/>
        </authorList>
    </citation>
    <scope>NUCLEOTIDE SEQUENCE [LARGE SCALE GENOMIC DNA]</scope>
    <source>
        <strain evidence="4 5">DSM 16848</strain>
    </source>
</reference>